<protein>
    <recommendedName>
        <fullName evidence="3">Embryo-specific protein ATS3B</fullName>
    </recommendedName>
</protein>
<dbReference type="SUPFAM" id="SSF49723">
    <property type="entry name" value="Lipase/lipooxygenase domain (PLAT/LH2 domain)"/>
    <property type="match status" value="1"/>
</dbReference>
<dbReference type="Gene3D" id="2.60.60.20">
    <property type="entry name" value="PLAT/LH2 domain"/>
    <property type="match status" value="1"/>
</dbReference>
<comment type="caution">
    <text evidence="1">The sequence shown here is derived from an EMBL/GenBank/DDBJ whole genome shotgun (WGS) entry which is preliminary data.</text>
</comment>
<gene>
    <name evidence="1" type="ORF">KI387_017510</name>
</gene>
<sequence length="181" mass="20289">RFLRSREKEAAMAFLGVYFILAFILVSQAKPTSSSSLQPHIGYPQESVLQTGEAEKLGSCSYTVKIKTSCSAFAGTDDRVSISFGDAYGNQVYVARLDDPTTDTFERCSTDSFTILGPCVYKICYLYLMRIGSDAWKPEWVKVFYGRSQSVSFVYDMFIPDSVWYGFDLCNTVAHQSALNM</sequence>
<dbReference type="OMA" id="DANACSY"/>
<dbReference type="Proteomes" id="UP000824469">
    <property type="component" value="Unassembled WGS sequence"/>
</dbReference>
<reference evidence="1 2" key="1">
    <citation type="journal article" date="2021" name="Nat. Plants">
        <title>The Taxus genome provides insights into paclitaxel biosynthesis.</title>
        <authorList>
            <person name="Xiong X."/>
            <person name="Gou J."/>
            <person name="Liao Q."/>
            <person name="Li Y."/>
            <person name="Zhou Q."/>
            <person name="Bi G."/>
            <person name="Li C."/>
            <person name="Du R."/>
            <person name="Wang X."/>
            <person name="Sun T."/>
            <person name="Guo L."/>
            <person name="Liang H."/>
            <person name="Lu P."/>
            <person name="Wu Y."/>
            <person name="Zhang Z."/>
            <person name="Ro D.K."/>
            <person name="Shang Y."/>
            <person name="Huang S."/>
            <person name="Yan J."/>
        </authorList>
    </citation>
    <scope>NUCLEOTIDE SEQUENCE [LARGE SCALE GENOMIC DNA]</scope>
    <source>
        <strain evidence="1">Ta-2019</strain>
    </source>
</reference>
<keyword evidence="2" id="KW-1185">Reference proteome</keyword>
<name>A0AA38GGX5_TAXCH</name>
<organism evidence="1 2">
    <name type="scientific">Taxus chinensis</name>
    <name type="common">Chinese yew</name>
    <name type="synonym">Taxus wallichiana var. chinensis</name>
    <dbReference type="NCBI Taxonomy" id="29808"/>
    <lineage>
        <taxon>Eukaryota</taxon>
        <taxon>Viridiplantae</taxon>
        <taxon>Streptophyta</taxon>
        <taxon>Embryophyta</taxon>
        <taxon>Tracheophyta</taxon>
        <taxon>Spermatophyta</taxon>
        <taxon>Pinopsida</taxon>
        <taxon>Pinidae</taxon>
        <taxon>Conifers II</taxon>
        <taxon>Cupressales</taxon>
        <taxon>Taxaceae</taxon>
        <taxon>Taxus</taxon>
    </lineage>
</organism>
<dbReference type="PANTHER" id="PTHR31718:SF31">
    <property type="entry name" value="OS01G0172800 PROTEIN"/>
    <property type="match status" value="1"/>
</dbReference>
<evidence type="ECO:0000313" key="1">
    <source>
        <dbReference type="EMBL" id="KAH9322871.1"/>
    </source>
</evidence>
<dbReference type="InterPro" id="IPR036392">
    <property type="entry name" value="PLAT/LH2_dom_sf"/>
</dbReference>
<dbReference type="AlphaFoldDB" id="A0AA38GGX5"/>
<proteinExistence type="predicted"/>
<evidence type="ECO:0000313" key="2">
    <source>
        <dbReference type="Proteomes" id="UP000824469"/>
    </source>
</evidence>
<dbReference type="Pfam" id="PF06232">
    <property type="entry name" value="ATS3"/>
    <property type="match status" value="1"/>
</dbReference>
<dbReference type="InterPro" id="IPR010417">
    <property type="entry name" value="Embryo-specific_ATS3"/>
</dbReference>
<feature type="non-terminal residue" evidence="1">
    <location>
        <position position="1"/>
    </location>
</feature>
<evidence type="ECO:0008006" key="3">
    <source>
        <dbReference type="Google" id="ProtNLM"/>
    </source>
</evidence>
<dbReference type="EMBL" id="JAHRHJ020000003">
    <property type="protein sequence ID" value="KAH9322871.1"/>
    <property type="molecule type" value="Genomic_DNA"/>
</dbReference>
<accession>A0AA38GGX5</accession>
<dbReference type="PANTHER" id="PTHR31718">
    <property type="entry name" value="PLAT DOMAIN-CONTAINING PROTEIN"/>
    <property type="match status" value="1"/>
</dbReference>
<dbReference type="CDD" id="cd00113">
    <property type="entry name" value="PLAT"/>
    <property type="match status" value="1"/>
</dbReference>